<name>A0A1L9RV07_ASPWE</name>
<protein>
    <recommendedName>
        <fullName evidence="1">Heterokaryon incompatibility domain-containing protein</fullName>
    </recommendedName>
</protein>
<organism evidence="2 3">
    <name type="scientific">Aspergillus wentii DTO 134E9</name>
    <dbReference type="NCBI Taxonomy" id="1073089"/>
    <lineage>
        <taxon>Eukaryota</taxon>
        <taxon>Fungi</taxon>
        <taxon>Dikarya</taxon>
        <taxon>Ascomycota</taxon>
        <taxon>Pezizomycotina</taxon>
        <taxon>Eurotiomycetes</taxon>
        <taxon>Eurotiomycetidae</taxon>
        <taxon>Eurotiales</taxon>
        <taxon>Aspergillaceae</taxon>
        <taxon>Aspergillus</taxon>
        <taxon>Aspergillus subgen. Cremei</taxon>
    </lineage>
</organism>
<feature type="domain" description="Heterokaryon incompatibility" evidence="1">
    <location>
        <begin position="175"/>
        <end position="338"/>
    </location>
</feature>
<reference evidence="3" key="1">
    <citation type="journal article" date="2017" name="Genome Biol.">
        <title>Comparative genomics reveals high biological diversity and specific adaptations in the industrially and medically important fungal genus Aspergillus.</title>
        <authorList>
            <person name="de Vries R.P."/>
            <person name="Riley R."/>
            <person name="Wiebenga A."/>
            <person name="Aguilar-Osorio G."/>
            <person name="Amillis S."/>
            <person name="Uchima C.A."/>
            <person name="Anderluh G."/>
            <person name="Asadollahi M."/>
            <person name="Askin M."/>
            <person name="Barry K."/>
            <person name="Battaglia E."/>
            <person name="Bayram O."/>
            <person name="Benocci T."/>
            <person name="Braus-Stromeyer S.A."/>
            <person name="Caldana C."/>
            <person name="Canovas D."/>
            <person name="Cerqueira G.C."/>
            <person name="Chen F."/>
            <person name="Chen W."/>
            <person name="Choi C."/>
            <person name="Clum A."/>
            <person name="Dos Santos R.A."/>
            <person name="Damasio A.R."/>
            <person name="Diallinas G."/>
            <person name="Emri T."/>
            <person name="Fekete E."/>
            <person name="Flipphi M."/>
            <person name="Freyberg S."/>
            <person name="Gallo A."/>
            <person name="Gournas C."/>
            <person name="Habgood R."/>
            <person name="Hainaut M."/>
            <person name="Harispe M.L."/>
            <person name="Henrissat B."/>
            <person name="Hilden K.S."/>
            <person name="Hope R."/>
            <person name="Hossain A."/>
            <person name="Karabika E."/>
            <person name="Karaffa L."/>
            <person name="Karanyi Z."/>
            <person name="Krasevec N."/>
            <person name="Kuo A."/>
            <person name="Kusch H."/>
            <person name="LaButti K."/>
            <person name="Lagendijk E.L."/>
            <person name="Lapidus A."/>
            <person name="Levasseur A."/>
            <person name="Lindquist E."/>
            <person name="Lipzen A."/>
            <person name="Logrieco A.F."/>
            <person name="MacCabe A."/>
            <person name="Maekelae M.R."/>
            <person name="Malavazi I."/>
            <person name="Melin P."/>
            <person name="Meyer V."/>
            <person name="Mielnichuk N."/>
            <person name="Miskei M."/>
            <person name="Molnar A.P."/>
            <person name="Mule G."/>
            <person name="Ngan C.Y."/>
            <person name="Orejas M."/>
            <person name="Orosz E."/>
            <person name="Ouedraogo J.P."/>
            <person name="Overkamp K.M."/>
            <person name="Park H.-S."/>
            <person name="Perrone G."/>
            <person name="Piumi F."/>
            <person name="Punt P.J."/>
            <person name="Ram A.F."/>
            <person name="Ramon A."/>
            <person name="Rauscher S."/>
            <person name="Record E."/>
            <person name="Riano-Pachon D.M."/>
            <person name="Robert V."/>
            <person name="Roehrig J."/>
            <person name="Ruller R."/>
            <person name="Salamov A."/>
            <person name="Salih N.S."/>
            <person name="Samson R.A."/>
            <person name="Sandor E."/>
            <person name="Sanguinetti M."/>
            <person name="Schuetze T."/>
            <person name="Sepcic K."/>
            <person name="Shelest E."/>
            <person name="Sherlock G."/>
            <person name="Sophianopoulou V."/>
            <person name="Squina F.M."/>
            <person name="Sun H."/>
            <person name="Susca A."/>
            <person name="Todd R.B."/>
            <person name="Tsang A."/>
            <person name="Unkles S.E."/>
            <person name="van de Wiele N."/>
            <person name="van Rossen-Uffink D."/>
            <person name="Oliveira J.V."/>
            <person name="Vesth T.C."/>
            <person name="Visser J."/>
            <person name="Yu J.-H."/>
            <person name="Zhou M."/>
            <person name="Andersen M.R."/>
            <person name="Archer D.B."/>
            <person name="Baker S.E."/>
            <person name="Benoit I."/>
            <person name="Brakhage A.A."/>
            <person name="Braus G.H."/>
            <person name="Fischer R."/>
            <person name="Frisvad J.C."/>
            <person name="Goldman G.H."/>
            <person name="Houbraken J."/>
            <person name="Oakley B."/>
            <person name="Pocsi I."/>
            <person name="Scazzocchio C."/>
            <person name="Seiboth B."/>
            <person name="vanKuyk P.A."/>
            <person name="Wortman J."/>
            <person name="Dyer P.S."/>
            <person name="Grigoriev I.V."/>
        </authorList>
    </citation>
    <scope>NUCLEOTIDE SEQUENCE [LARGE SCALE GENOMIC DNA]</scope>
    <source>
        <strain evidence="3">DTO 134E9</strain>
    </source>
</reference>
<evidence type="ECO:0000313" key="2">
    <source>
        <dbReference type="EMBL" id="OJJ38708.1"/>
    </source>
</evidence>
<dbReference type="PANTHER" id="PTHR33112">
    <property type="entry name" value="DOMAIN PROTEIN, PUTATIVE-RELATED"/>
    <property type="match status" value="1"/>
</dbReference>
<evidence type="ECO:0000259" key="1">
    <source>
        <dbReference type="Pfam" id="PF06985"/>
    </source>
</evidence>
<accession>A0A1L9RV07</accession>
<dbReference type="Pfam" id="PF06985">
    <property type="entry name" value="HET"/>
    <property type="match status" value="1"/>
</dbReference>
<proteinExistence type="predicted"/>
<keyword evidence="3" id="KW-1185">Reference proteome</keyword>
<sequence>MANICEICKPMFQRAHWEYHVHHRSLESFVRAKEQGCRICTHLWQRILAECDVPGSRLVFPIQHMSGPSGTIGDVNILATILADDGSTPEGLSYWLNVTPSGVYRIGLGNKDRSSETALEQGIKATHKWMDECLNHHATCLNNIQPSFVPTRLLVLEEGAVRIVVTAEEKISGPYAALSYCWGDGSSFPCLVAEKQARYPRGLLLSELQQGILISELPSAFQEVIHFIKNLSKSKFAIRYLWIDALCIAQGCHEEWLFESSRMEDVYSNCVICLALCRAKDPDQSCIGGCSPSVLPPFEVEGKGFFEGSDKCTIFCDGYYSDALYNQPLWHRAWPLQERLLPPRVLSFGLGELFWDCFESDNRCESFPEGIQIVSDDLTLINMDHLKRKIMPDRLNTSLCQRMWKNIVMEYSQRSLTCPEKEKLVALSAIATRWGKTMNDEYLVGHFWKMLPHSLHWAPVHIEGLKRLQAPPRRMHSFIEEKNGQGQIKVPSWSWASVDGPLDGVPYGKVMAHVKSWDLMSTKDNHQGQKVLLATLTIEAVCLEIESIDGMPYCREPTGATHRVFGRPDDSSYTIPSGTKSRHACLARSYGDLLGVILEPVEVEGKTMYSRIGSFTVDLPMVERVGALDSINGKGTDTDIDLNMEHAIFIII</sequence>
<gene>
    <name evidence="2" type="ORF">ASPWEDRAFT_36384</name>
</gene>
<dbReference type="VEuPathDB" id="FungiDB:ASPWEDRAFT_36384"/>
<dbReference type="PANTHER" id="PTHR33112:SF9">
    <property type="entry name" value="HETEROKARYON INCOMPATIBILITY DOMAIN-CONTAINING PROTEIN"/>
    <property type="match status" value="1"/>
</dbReference>
<dbReference type="OrthoDB" id="5125733at2759"/>
<dbReference type="STRING" id="1073089.A0A1L9RV07"/>
<dbReference type="AlphaFoldDB" id="A0A1L9RV07"/>
<dbReference type="InterPro" id="IPR010730">
    <property type="entry name" value="HET"/>
</dbReference>
<dbReference type="GeneID" id="63750291"/>
<dbReference type="RefSeq" id="XP_040692384.1">
    <property type="nucleotide sequence ID" value="XM_040834443.1"/>
</dbReference>
<dbReference type="EMBL" id="KV878210">
    <property type="protein sequence ID" value="OJJ38708.1"/>
    <property type="molecule type" value="Genomic_DNA"/>
</dbReference>
<dbReference type="Proteomes" id="UP000184383">
    <property type="component" value="Unassembled WGS sequence"/>
</dbReference>
<evidence type="ECO:0000313" key="3">
    <source>
        <dbReference type="Proteomes" id="UP000184383"/>
    </source>
</evidence>